<dbReference type="EMBL" id="CP024915">
    <property type="protein sequence ID" value="AUZ88096.1"/>
    <property type="molecule type" value="Genomic_DNA"/>
</dbReference>
<reference evidence="3 4" key="1">
    <citation type="submission" date="2017-11" db="EMBL/GenBank/DDBJ databases">
        <title>Draft genome of Arthrobacter agilis strain UMCV2, a plant growth-promoting rhizobacterium and biocontrol capacity of phytopathogenic fungi.</title>
        <authorList>
            <person name="Martinez-Camara R."/>
            <person name="Santoyo G."/>
            <person name="Moreno-Hagelsieb G."/>
            <person name="Valencia-Cantero E."/>
        </authorList>
    </citation>
    <scope>NUCLEOTIDE SEQUENCE [LARGE SCALE GENOMIC DNA]</scope>
    <source>
        <strain evidence="3 4">UMCV2</strain>
    </source>
</reference>
<name>A0A2L0UFU2_9MICC</name>
<gene>
    <name evidence="3" type="ORF">CVO76_10980</name>
</gene>
<feature type="transmembrane region" description="Helical" evidence="2">
    <location>
        <begin position="54"/>
        <end position="76"/>
    </location>
</feature>
<organism evidence="3 4">
    <name type="scientific">Arthrobacter agilis</name>
    <dbReference type="NCBI Taxonomy" id="37921"/>
    <lineage>
        <taxon>Bacteria</taxon>
        <taxon>Bacillati</taxon>
        <taxon>Actinomycetota</taxon>
        <taxon>Actinomycetes</taxon>
        <taxon>Micrococcales</taxon>
        <taxon>Micrococcaceae</taxon>
        <taxon>Arthrobacter</taxon>
    </lineage>
</organism>
<dbReference type="Proteomes" id="UP000239187">
    <property type="component" value="Chromosome"/>
</dbReference>
<accession>A0A2L0UFU2</accession>
<evidence type="ECO:0000256" key="2">
    <source>
        <dbReference type="SAM" id="Phobius"/>
    </source>
</evidence>
<evidence type="ECO:0000313" key="4">
    <source>
        <dbReference type="Proteomes" id="UP000239187"/>
    </source>
</evidence>
<sequence length="127" mass="13128">MPVAKRQPGKPSQGRFRHGIKAPLVFSAVLALVAGVATSIFATGGGSNVLRVDLGLTAAGIAFIVSLVICAMLMMAETPNSEHLSKGSGVNRSSAKPDRQAAPAPPAADPGPDDEPRYGQRLPRQDT</sequence>
<feature type="transmembrane region" description="Helical" evidence="2">
    <location>
        <begin position="20"/>
        <end position="42"/>
    </location>
</feature>
<dbReference type="AlphaFoldDB" id="A0A2L0UFU2"/>
<feature type="compositionally biased region" description="Basic and acidic residues" evidence="1">
    <location>
        <begin position="114"/>
        <end position="127"/>
    </location>
</feature>
<keyword evidence="2" id="KW-0812">Transmembrane</keyword>
<proteinExistence type="predicted"/>
<feature type="region of interest" description="Disordered" evidence="1">
    <location>
        <begin position="80"/>
        <end position="127"/>
    </location>
</feature>
<protein>
    <submittedName>
        <fullName evidence="3">Uncharacterized protein</fullName>
    </submittedName>
</protein>
<keyword evidence="2" id="KW-0472">Membrane</keyword>
<keyword evidence="2" id="KW-1133">Transmembrane helix</keyword>
<feature type="compositionally biased region" description="Polar residues" evidence="1">
    <location>
        <begin position="80"/>
        <end position="94"/>
    </location>
</feature>
<evidence type="ECO:0000313" key="3">
    <source>
        <dbReference type="EMBL" id="AUZ88096.1"/>
    </source>
</evidence>
<evidence type="ECO:0000256" key="1">
    <source>
        <dbReference type="SAM" id="MobiDB-lite"/>
    </source>
</evidence>